<name>A0ABU2F6D3_9EURY</name>
<feature type="region of interest" description="Disordered" evidence="1">
    <location>
        <begin position="24"/>
        <end position="58"/>
    </location>
</feature>
<sequence>MRRREYVSASAALLTVGAAGCSQLTGQEGETNDSTSTATSSSTADGGTPTDGESPSAQLQYEGDALTLDNASEQQIRGTSNLDPGTGLEIQLDSETASDPFVKLPETTVQDGGEFSATVDMSNNDEGSEFTVEVIHDGETLTEADGQVV</sequence>
<feature type="compositionally biased region" description="Low complexity" evidence="1">
    <location>
        <begin position="33"/>
        <end position="48"/>
    </location>
</feature>
<accession>A0ABU2F6D3</accession>
<evidence type="ECO:0000313" key="2">
    <source>
        <dbReference type="EMBL" id="MDS0257819.1"/>
    </source>
</evidence>
<keyword evidence="3" id="KW-1185">Reference proteome</keyword>
<dbReference type="RefSeq" id="WP_310917378.1">
    <property type="nucleotide sequence ID" value="NZ_JAMQON010000001.1"/>
</dbReference>
<evidence type="ECO:0000313" key="3">
    <source>
        <dbReference type="Proteomes" id="UP001259659"/>
    </source>
</evidence>
<dbReference type="PROSITE" id="PS51257">
    <property type="entry name" value="PROKAR_LIPOPROTEIN"/>
    <property type="match status" value="1"/>
</dbReference>
<proteinExistence type="predicted"/>
<organism evidence="2 3">
    <name type="scientific">Haloarcula saliterrae</name>
    <dbReference type="NCBI Taxonomy" id="2950534"/>
    <lineage>
        <taxon>Archaea</taxon>
        <taxon>Methanobacteriati</taxon>
        <taxon>Methanobacteriota</taxon>
        <taxon>Stenosarchaea group</taxon>
        <taxon>Halobacteria</taxon>
        <taxon>Halobacteriales</taxon>
        <taxon>Haloarculaceae</taxon>
        <taxon>Haloarcula</taxon>
    </lineage>
</organism>
<gene>
    <name evidence="2" type="ORF">NDI56_00190</name>
</gene>
<comment type="caution">
    <text evidence="2">The sequence shown here is derived from an EMBL/GenBank/DDBJ whole genome shotgun (WGS) entry which is preliminary data.</text>
</comment>
<dbReference type="EMBL" id="JAMQON010000001">
    <property type="protein sequence ID" value="MDS0257819.1"/>
    <property type="molecule type" value="Genomic_DNA"/>
</dbReference>
<dbReference type="Proteomes" id="UP001259659">
    <property type="component" value="Unassembled WGS sequence"/>
</dbReference>
<dbReference type="NCBIfam" id="NF045517">
    <property type="entry name" value="halo_surf_dom"/>
    <property type="match status" value="1"/>
</dbReference>
<reference evidence="2 3" key="1">
    <citation type="submission" date="2022-06" db="EMBL/GenBank/DDBJ databases">
        <title>Haloarcula sp. a new haloarchaeum isolate from saline soil.</title>
        <authorList>
            <person name="Strakova D."/>
            <person name="Galisteo C."/>
            <person name="Sanchez-Porro C."/>
            <person name="Ventosa A."/>
        </authorList>
    </citation>
    <scope>NUCLEOTIDE SEQUENCE [LARGE SCALE GENOMIC DNA]</scope>
    <source>
        <strain evidence="2 3">S1CR25-12</strain>
    </source>
</reference>
<evidence type="ECO:0008006" key="4">
    <source>
        <dbReference type="Google" id="ProtNLM"/>
    </source>
</evidence>
<evidence type="ECO:0000256" key="1">
    <source>
        <dbReference type="SAM" id="MobiDB-lite"/>
    </source>
</evidence>
<protein>
    <recommendedName>
        <fullName evidence="4">Secreted glycoprotein</fullName>
    </recommendedName>
</protein>